<accession>A0A518DSR5</accession>
<dbReference type="SUPFAM" id="SSF48371">
    <property type="entry name" value="ARM repeat"/>
    <property type="match status" value="1"/>
</dbReference>
<sequence>MAENESETRRLTFRPGIVKGLAGLVLLIGGAWVLSLSLATARTELTKWFLIAEDLGSSLPAGAVALNEAAMATSYWPIVVFAIAGCLSLIVVLRGKTNAVFFAWCGIVLLVVAGVFGFAVWQLQRLDPWLAGEMEVSLPLTVERAPESLAVFLSEEQPRADRIQAARTLRTIGLKHAAGLLRVDSTVTRPLIELAADESADAEMRFFAAFALTRFDHASDSARQAIHSANQAALQSEDSELRALVRPDPTLP</sequence>
<dbReference type="AlphaFoldDB" id="A0A518DSR5"/>
<evidence type="ECO:0000256" key="1">
    <source>
        <dbReference type="SAM" id="Phobius"/>
    </source>
</evidence>
<keyword evidence="1" id="KW-0812">Transmembrane</keyword>
<proteinExistence type="predicted"/>
<evidence type="ECO:0008006" key="4">
    <source>
        <dbReference type="Google" id="ProtNLM"/>
    </source>
</evidence>
<reference evidence="2 3" key="1">
    <citation type="submission" date="2019-02" db="EMBL/GenBank/DDBJ databases">
        <title>Deep-cultivation of Planctomycetes and their phenomic and genomic characterization uncovers novel biology.</title>
        <authorList>
            <person name="Wiegand S."/>
            <person name="Jogler M."/>
            <person name="Boedeker C."/>
            <person name="Pinto D."/>
            <person name="Vollmers J."/>
            <person name="Rivas-Marin E."/>
            <person name="Kohn T."/>
            <person name="Peeters S.H."/>
            <person name="Heuer A."/>
            <person name="Rast P."/>
            <person name="Oberbeckmann S."/>
            <person name="Bunk B."/>
            <person name="Jeske O."/>
            <person name="Meyerdierks A."/>
            <person name="Storesund J.E."/>
            <person name="Kallscheuer N."/>
            <person name="Luecker S."/>
            <person name="Lage O.M."/>
            <person name="Pohl T."/>
            <person name="Merkel B.J."/>
            <person name="Hornburger P."/>
            <person name="Mueller R.-W."/>
            <person name="Bruemmer F."/>
            <person name="Labrenz M."/>
            <person name="Spormann A.M."/>
            <person name="Op den Camp H."/>
            <person name="Overmann J."/>
            <person name="Amann R."/>
            <person name="Jetten M.S.M."/>
            <person name="Mascher T."/>
            <person name="Medema M.H."/>
            <person name="Devos D.P."/>
            <person name="Kaster A.-K."/>
            <person name="Ovreas L."/>
            <person name="Rohde M."/>
            <person name="Galperin M.Y."/>
            <person name="Jogler C."/>
        </authorList>
    </citation>
    <scope>NUCLEOTIDE SEQUENCE [LARGE SCALE GENOMIC DNA]</scope>
    <source>
        <strain evidence="2 3">Pla85_3_4</strain>
    </source>
</reference>
<dbReference type="InterPro" id="IPR016024">
    <property type="entry name" value="ARM-type_fold"/>
</dbReference>
<feature type="transmembrane region" description="Helical" evidence="1">
    <location>
        <begin position="100"/>
        <end position="121"/>
    </location>
</feature>
<keyword evidence="1" id="KW-0472">Membrane</keyword>
<organism evidence="2 3">
    <name type="scientific">Lignipirellula cremea</name>
    <dbReference type="NCBI Taxonomy" id="2528010"/>
    <lineage>
        <taxon>Bacteria</taxon>
        <taxon>Pseudomonadati</taxon>
        <taxon>Planctomycetota</taxon>
        <taxon>Planctomycetia</taxon>
        <taxon>Pirellulales</taxon>
        <taxon>Pirellulaceae</taxon>
        <taxon>Lignipirellula</taxon>
    </lineage>
</organism>
<dbReference type="EMBL" id="CP036433">
    <property type="protein sequence ID" value="QDU94874.1"/>
    <property type="molecule type" value="Genomic_DNA"/>
</dbReference>
<dbReference type="KEGG" id="lcre:Pla8534_26820"/>
<feature type="transmembrane region" description="Helical" evidence="1">
    <location>
        <begin position="75"/>
        <end position="93"/>
    </location>
</feature>
<evidence type="ECO:0000313" key="3">
    <source>
        <dbReference type="Proteomes" id="UP000317648"/>
    </source>
</evidence>
<dbReference type="InterPro" id="IPR011989">
    <property type="entry name" value="ARM-like"/>
</dbReference>
<feature type="transmembrane region" description="Helical" evidence="1">
    <location>
        <begin position="21"/>
        <end position="41"/>
    </location>
</feature>
<protein>
    <recommendedName>
        <fullName evidence="4">HEAT repeat protein</fullName>
    </recommendedName>
</protein>
<evidence type="ECO:0000313" key="2">
    <source>
        <dbReference type="EMBL" id="QDU94874.1"/>
    </source>
</evidence>
<dbReference type="Proteomes" id="UP000317648">
    <property type="component" value="Chromosome"/>
</dbReference>
<gene>
    <name evidence="2" type="ORF">Pla8534_26820</name>
</gene>
<name>A0A518DSR5_9BACT</name>
<dbReference type="Gene3D" id="1.25.10.10">
    <property type="entry name" value="Leucine-rich Repeat Variant"/>
    <property type="match status" value="1"/>
</dbReference>
<keyword evidence="3" id="KW-1185">Reference proteome</keyword>
<keyword evidence="1" id="KW-1133">Transmembrane helix</keyword>